<evidence type="ECO:0000313" key="6">
    <source>
        <dbReference type="EMBL" id="GAA4470079.1"/>
    </source>
</evidence>
<keyword evidence="4 5" id="KW-0472">Membrane</keyword>
<dbReference type="Proteomes" id="UP001501175">
    <property type="component" value="Unassembled WGS sequence"/>
</dbReference>
<evidence type="ECO:0000256" key="2">
    <source>
        <dbReference type="ARBA" id="ARBA00022692"/>
    </source>
</evidence>
<dbReference type="PANTHER" id="PTHR43847:SF1">
    <property type="entry name" value="BLL3993 PROTEIN"/>
    <property type="match status" value="1"/>
</dbReference>
<dbReference type="PANTHER" id="PTHR43847">
    <property type="entry name" value="BLL3993 PROTEIN"/>
    <property type="match status" value="1"/>
</dbReference>
<evidence type="ECO:0000256" key="4">
    <source>
        <dbReference type="ARBA" id="ARBA00023136"/>
    </source>
</evidence>
<organism evidence="6 7">
    <name type="scientific">Nibrella saemangeumensis</name>
    <dbReference type="NCBI Taxonomy" id="1084526"/>
    <lineage>
        <taxon>Bacteria</taxon>
        <taxon>Pseudomonadati</taxon>
        <taxon>Bacteroidota</taxon>
        <taxon>Cytophagia</taxon>
        <taxon>Cytophagales</taxon>
        <taxon>Spirosomataceae</taxon>
        <taxon>Nibrella</taxon>
    </lineage>
</organism>
<proteinExistence type="predicted"/>
<comment type="caution">
    <text evidence="6">The sequence shown here is derived from an EMBL/GenBank/DDBJ whole genome shotgun (WGS) entry which is preliminary data.</text>
</comment>
<dbReference type="InterPro" id="IPR007318">
    <property type="entry name" value="Phopholipid_MeTrfase"/>
</dbReference>
<evidence type="ECO:0000256" key="1">
    <source>
        <dbReference type="ARBA" id="ARBA00004127"/>
    </source>
</evidence>
<keyword evidence="2 5" id="KW-0812">Transmembrane</keyword>
<sequence>MNPYLSILLAWVLFGSLHSLTASNTVKDWFRKYIRNYYRYYRLLYNGLAVITFVLVLAVHRTAPADYLWALNLWSRVVGAVLLVVGFGVAVLAFRQYDLGDFTGLDAFRPEHEVSPQPLVQAGLLQYVRHPLYTGSILLVLGLFLLSPTLSYGMLFVLTTLYIRIGIYFEEQKLLREFGSTYRHYQQRVPMLWPTLWAKTVSKVR</sequence>
<keyword evidence="3 5" id="KW-1133">Transmembrane helix</keyword>
<evidence type="ECO:0000256" key="5">
    <source>
        <dbReference type="SAM" id="Phobius"/>
    </source>
</evidence>
<reference evidence="7" key="1">
    <citation type="journal article" date="2019" name="Int. J. Syst. Evol. Microbiol.">
        <title>The Global Catalogue of Microorganisms (GCM) 10K type strain sequencing project: providing services to taxonomists for standard genome sequencing and annotation.</title>
        <authorList>
            <consortium name="The Broad Institute Genomics Platform"/>
            <consortium name="The Broad Institute Genome Sequencing Center for Infectious Disease"/>
            <person name="Wu L."/>
            <person name="Ma J."/>
        </authorList>
    </citation>
    <scope>NUCLEOTIDE SEQUENCE [LARGE SCALE GENOMIC DNA]</scope>
    <source>
        <strain evidence="7">JCM 17927</strain>
    </source>
</reference>
<dbReference type="InterPro" id="IPR052527">
    <property type="entry name" value="Metal_cation-efflux_comp"/>
</dbReference>
<feature type="transmembrane region" description="Helical" evidence="5">
    <location>
        <begin position="43"/>
        <end position="61"/>
    </location>
</feature>
<feature type="transmembrane region" description="Helical" evidence="5">
    <location>
        <begin position="73"/>
        <end position="94"/>
    </location>
</feature>
<dbReference type="Pfam" id="PF04191">
    <property type="entry name" value="PEMT"/>
    <property type="match status" value="1"/>
</dbReference>
<feature type="transmembrane region" description="Helical" evidence="5">
    <location>
        <begin position="137"/>
        <end position="163"/>
    </location>
</feature>
<dbReference type="RefSeq" id="WP_345249852.1">
    <property type="nucleotide sequence ID" value="NZ_BAABHD010000084.1"/>
</dbReference>
<gene>
    <name evidence="6" type="ORF">GCM10023189_58120</name>
</gene>
<dbReference type="Gene3D" id="1.20.120.1630">
    <property type="match status" value="1"/>
</dbReference>
<accession>A0ABP8NRE5</accession>
<protein>
    <submittedName>
        <fullName evidence="6">Isoprenylcysteine carboxylmethyltransferase family protein</fullName>
    </submittedName>
</protein>
<keyword evidence="7" id="KW-1185">Reference proteome</keyword>
<evidence type="ECO:0000256" key="3">
    <source>
        <dbReference type="ARBA" id="ARBA00022989"/>
    </source>
</evidence>
<evidence type="ECO:0000313" key="7">
    <source>
        <dbReference type="Proteomes" id="UP001501175"/>
    </source>
</evidence>
<name>A0ABP8NRE5_9BACT</name>
<comment type="subcellular location">
    <subcellularLocation>
        <location evidence="1">Endomembrane system</location>
        <topology evidence="1">Multi-pass membrane protein</topology>
    </subcellularLocation>
</comment>
<dbReference type="EMBL" id="BAABHD010000084">
    <property type="protein sequence ID" value="GAA4470079.1"/>
    <property type="molecule type" value="Genomic_DNA"/>
</dbReference>